<protein>
    <recommendedName>
        <fullName evidence="2">Polysaccharide pyruvyl transferase domain-containing protein</fullName>
    </recommendedName>
</protein>
<sequence>MGFADDDIRGVTVPHWVPDDGGSANFGDEIGPMLVRALAPEGAVGAGRLLSVGSVIHFGGRGDVVWGAGINGKVRQTLQQPLDVRAVRGPLTGAVLQGHGLEVPEVFGDPALLMPRLFDVPLGTRRDVLVMPNLNELGRVTGERVVSPLGDPIAIAAEIRAAGFVVASSLHALVIADAFGVPARPLVPGAEHAFKYLDYYAGTGRADVRFAGTVEEALDLGPIAPADVDLDAIEAAFPRDLWGARRENDETSRNYDALRRESARGFGELALAVGRDAADPAAHALLRAQQLVAEQPAALAAALERASDGSGAAEVASAAVAFLREVPAHGAMDQRLARALKRRFAGAGASNDAGMARGEGAARDEVIARVVATGKVSLARAIVEGREDLSAGLAHLGEGRPDPRPAEDPAEAPEPRKRRRWLR</sequence>
<gene>
    <name evidence="3" type="ORF">DTO57_12760</name>
</gene>
<feature type="domain" description="Polysaccharide pyruvyl transferase" evidence="2">
    <location>
        <begin position="56"/>
        <end position="186"/>
    </location>
</feature>
<dbReference type="Pfam" id="PF04230">
    <property type="entry name" value="PS_pyruv_trans"/>
    <property type="match status" value="1"/>
</dbReference>
<evidence type="ECO:0000259" key="2">
    <source>
        <dbReference type="Pfam" id="PF04230"/>
    </source>
</evidence>
<accession>A0A367XVB6</accession>
<dbReference type="AlphaFoldDB" id="A0A367XVB6"/>
<feature type="compositionally biased region" description="Basic and acidic residues" evidence="1">
    <location>
        <begin position="397"/>
        <end position="407"/>
    </location>
</feature>
<dbReference type="InterPro" id="IPR007345">
    <property type="entry name" value="Polysacch_pyruvyl_Trfase"/>
</dbReference>
<comment type="caution">
    <text evidence="3">The sequence shown here is derived from an EMBL/GenBank/DDBJ whole genome shotgun (WGS) entry which is preliminary data.</text>
</comment>
<reference evidence="3 4" key="1">
    <citation type="submission" date="2018-07" db="EMBL/GenBank/DDBJ databases">
        <title>Microbacterium endoborsara sp. nov., a novel actinobacterium isolated from Borszczowia aralocaspica.</title>
        <authorList>
            <person name="An D."/>
        </authorList>
    </citation>
    <scope>NUCLEOTIDE SEQUENCE [LARGE SCALE GENOMIC DNA]</scope>
    <source>
        <strain evidence="3 4">C1.15228</strain>
    </source>
</reference>
<dbReference type="Proteomes" id="UP000253508">
    <property type="component" value="Unassembled WGS sequence"/>
</dbReference>
<evidence type="ECO:0000256" key="1">
    <source>
        <dbReference type="SAM" id="MobiDB-lite"/>
    </source>
</evidence>
<organism evidence="3 4">
    <name type="scientific">Microbacterium sorbitolivorans</name>
    <dbReference type="NCBI Taxonomy" id="1867410"/>
    <lineage>
        <taxon>Bacteria</taxon>
        <taxon>Bacillati</taxon>
        <taxon>Actinomycetota</taxon>
        <taxon>Actinomycetes</taxon>
        <taxon>Micrococcales</taxon>
        <taxon>Microbacteriaceae</taxon>
        <taxon>Microbacterium</taxon>
    </lineage>
</organism>
<keyword evidence="4" id="KW-1185">Reference proteome</keyword>
<dbReference type="EMBL" id="QORO01000005">
    <property type="protein sequence ID" value="RCK57170.1"/>
    <property type="molecule type" value="Genomic_DNA"/>
</dbReference>
<name>A0A367XVB6_9MICO</name>
<dbReference type="OrthoDB" id="9803627at2"/>
<dbReference type="RefSeq" id="WP_114118608.1">
    <property type="nucleotide sequence ID" value="NZ_BMHU01000005.1"/>
</dbReference>
<evidence type="ECO:0000313" key="4">
    <source>
        <dbReference type="Proteomes" id="UP000253508"/>
    </source>
</evidence>
<feature type="region of interest" description="Disordered" evidence="1">
    <location>
        <begin position="392"/>
        <end position="423"/>
    </location>
</feature>
<evidence type="ECO:0000313" key="3">
    <source>
        <dbReference type="EMBL" id="RCK57170.1"/>
    </source>
</evidence>
<proteinExistence type="predicted"/>